<dbReference type="PANTHER" id="PTHR23150:SF19">
    <property type="entry name" value="FORMYLGLYCINE-GENERATING ENZYME"/>
    <property type="match status" value="1"/>
</dbReference>
<evidence type="ECO:0000313" key="3">
    <source>
        <dbReference type="Proteomes" id="UP000008461"/>
    </source>
</evidence>
<dbReference type="Pfam" id="PF03781">
    <property type="entry name" value="FGE-sulfatase"/>
    <property type="match status" value="1"/>
</dbReference>
<proteinExistence type="predicted"/>
<keyword evidence="3" id="KW-1185">Reference proteome</keyword>
<geneLocation type="plasmid" evidence="2 3">
    <name>pHALHY02</name>
</geneLocation>
<dbReference type="Proteomes" id="UP000008461">
    <property type="component" value="Plasmid pHALHY02"/>
</dbReference>
<dbReference type="EMBL" id="CP002693">
    <property type="protein sequence ID" value="AEE54573.1"/>
    <property type="molecule type" value="Genomic_DNA"/>
</dbReference>
<dbReference type="InterPro" id="IPR011990">
    <property type="entry name" value="TPR-like_helical_dom_sf"/>
</dbReference>
<dbReference type="InterPro" id="IPR051043">
    <property type="entry name" value="Sulfatase_Mod_Factor_Kinase"/>
</dbReference>
<evidence type="ECO:0000259" key="1">
    <source>
        <dbReference type="Pfam" id="PF03781"/>
    </source>
</evidence>
<dbReference type="SUPFAM" id="SSF56436">
    <property type="entry name" value="C-type lectin-like"/>
    <property type="match status" value="1"/>
</dbReference>
<dbReference type="AlphaFoldDB" id="F4L865"/>
<accession>F4L865</accession>
<dbReference type="HOGENOM" id="CLU_760234_0_0_10"/>
<keyword evidence="2" id="KW-0614">Plasmid</keyword>
<dbReference type="Gene3D" id="3.90.1580.10">
    <property type="entry name" value="paralog of FGE (formylglycine-generating enzyme)"/>
    <property type="match status" value="1"/>
</dbReference>
<dbReference type="InterPro" id="IPR005532">
    <property type="entry name" value="SUMF_dom"/>
</dbReference>
<sequence length="364" mass="41539">MADRDLVRKDRQSSNASSPKGTNYLLAIAINDYLHCSKLSNAYTDFYDQYPTSQYRRQALDKMEELEEQDAWRKVPKTRLAALLRFMEDNPHSPHFKEAQQLASALREAAAKPSVAEAAKEQKSIVPPLIITPKFAVPDHMVLVKGGTFQMGEDKAVHPVTLSDFLIAKYPLTFDEYDAFCKATGRKLPSDEGWGRGQRPAINVCWFDTVDYCNWRSQQNGFQKVYQVNQFQVIANWQADGYRLPTEEEWEYAAKGGQNSQGYEYAGSNNADVVAWYNENSGGKSQLVGQKKANELGLHDMSGNVWEWCWDEYIFKNNSISLLKHGCRGGGWHLPNKHAMIEYHYNVNPKYSFSALGFRLVRSY</sequence>
<dbReference type="KEGG" id="hhy:Halhy_6760"/>
<feature type="domain" description="Sulfatase-modifying factor enzyme-like" evidence="1">
    <location>
        <begin position="139"/>
        <end position="362"/>
    </location>
</feature>
<dbReference type="GO" id="GO:0120147">
    <property type="term" value="F:formylglycine-generating oxidase activity"/>
    <property type="evidence" value="ECO:0007669"/>
    <property type="project" value="TreeGrafter"/>
</dbReference>
<dbReference type="Gene3D" id="1.25.40.10">
    <property type="entry name" value="Tetratricopeptide repeat domain"/>
    <property type="match status" value="1"/>
</dbReference>
<name>F4L865_HALH1</name>
<reference key="2">
    <citation type="submission" date="2011-04" db="EMBL/GenBank/DDBJ databases">
        <title>Complete sequence of plasmid 2 of Haliscomenobacter hydrossis DSM 1100.</title>
        <authorList>
            <consortium name="US DOE Joint Genome Institute (JGI-PGF)"/>
            <person name="Lucas S."/>
            <person name="Han J."/>
            <person name="Lapidus A."/>
            <person name="Bruce D."/>
            <person name="Goodwin L."/>
            <person name="Pitluck S."/>
            <person name="Peters L."/>
            <person name="Kyrpides N."/>
            <person name="Mavromatis K."/>
            <person name="Ivanova N."/>
            <person name="Ovchinnikova G."/>
            <person name="Pagani I."/>
            <person name="Daligault H."/>
            <person name="Detter J.C."/>
            <person name="Han C."/>
            <person name="Land M."/>
            <person name="Hauser L."/>
            <person name="Markowitz V."/>
            <person name="Cheng J.-F."/>
            <person name="Hugenholtz P."/>
            <person name="Woyke T."/>
            <person name="Wu D."/>
            <person name="Verbarg S."/>
            <person name="Frueling A."/>
            <person name="Brambilla E."/>
            <person name="Klenk H.-P."/>
            <person name="Eisen J.A."/>
        </authorList>
    </citation>
    <scope>NUCLEOTIDE SEQUENCE</scope>
    <source>
        <strain>DSM 1100</strain>
    </source>
</reference>
<dbReference type="InterPro" id="IPR042095">
    <property type="entry name" value="SUMF_sf"/>
</dbReference>
<dbReference type="OrthoDB" id="9768004at2"/>
<dbReference type="RefSeq" id="WP_013769089.1">
    <property type="nucleotide sequence ID" value="NC_015512.1"/>
</dbReference>
<organism evidence="2 3">
    <name type="scientific">Haliscomenobacter hydrossis (strain ATCC 27775 / DSM 1100 / LMG 10767 / O)</name>
    <dbReference type="NCBI Taxonomy" id="760192"/>
    <lineage>
        <taxon>Bacteria</taxon>
        <taxon>Pseudomonadati</taxon>
        <taxon>Bacteroidota</taxon>
        <taxon>Saprospiria</taxon>
        <taxon>Saprospirales</taxon>
        <taxon>Haliscomenobacteraceae</taxon>
        <taxon>Haliscomenobacter</taxon>
    </lineage>
</organism>
<dbReference type="InterPro" id="IPR016187">
    <property type="entry name" value="CTDL_fold"/>
</dbReference>
<gene>
    <name evidence="2" type="ordered locus">Halhy_6760</name>
</gene>
<protein>
    <submittedName>
        <fullName evidence="2">Sulphatase-modifying factor protein</fullName>
    </submittedName>
</protein>
<evidence type="ECO:0000313" key="2">
    <source>
        <dbReference type="EMBL" id="AEE54573.1"/>
    </source>
</evidence>
<dbReference type="PANTHER" id="PTHR23150">
    <property type="entry name" value="SULFATASE MODIFYING FACTOR 1, 2"/>
    <property type="match status" value="1"/>
</dbReference>
<reference evidence="2 3" key="1">
    <citation type="journal article" date="2011" name="Stand. Genomic Sci.">
        <title>Complete genome sequence of Haliscomenobacter hydrossis type strain (O).</title>
        <authorList>
            <consortium name="US DOE Joint Genome Institute (JGI-PGF)"/>
            <person name="Daligault H."/>
            <person name="Lapidus A."/>
            <person name="Zeytun A."/>
            <person name="Nolan M."/>
            <person name="Lucas S."/>
            <person name="Del Rio T.G."/>
            <person name="Tice H."/>
            <person name="Cheng J.F."/>
            <person name="Tapia R."/>
            <person name="Han C."/>
            <person name="Goodwin L."/>
            <person name="Pitluck S."/>
            <person name="Liolios K."/>
            <person name="Pagani I."/>
            <person name="Ivanova N."/>
            <person name="Huntemann M."/>
            <person name="Mavromatis K."/>
            <person name="Mikhailova N."/>
            <person name="Pati A."/>
            <person name="Chen A."/>
            <person name="Palaniappan K."/>
            <person name="Land M."/>
            <person name="Hauser L."/>
            <person name="Brambilla E.M."/>
            <person name="Rohde M."/>
            <person name="Verbarg S."/>
            <person name="Goker M."/>
            <person name="Bristow J."/>
            <person name="Eisen J.A."/>
            <person name="Markowitz V."/>
            <person name="Hugenholtz P."/>
            <person name="Kyrpides N.C."/>
            <person name="Klenk H.P."/>
            <person name="Woyke T."/>
        </authorList>
    </citation>
    <scope>NUCLEOTIDE SEQUENCE [LARGE SCALE GENOMIC DNA]</scope>
    <source>
        <strain evidence="3">ATCC 27775 / DSM 1100 / LMG 10767 / O</strain>
        <plasmid evidence="3">Plasmid pHALHY02</plasmid>
    </source>
</reference>